<name>K3XBK5_GLOUD</name>
<feature type="active site" description="O-(5'-phospho-DNA)-tyrosine intermediate" evidence="1">
    <location>
        <position position="5"/>
    </location>
</feature>
<dbReference type="GO" id="GO:0005694">
    <property type="term" value="C:chromosome"/>
    <property type="evidence" value="ECO:0007669"/>
    <property type="project" value="InterPro"/>
</dbReference>
<evidence type="ECO:0000256" key="1">
    <source>
        <dbReference type="PROSITE-ProRule" id="PRU01385"/>
    </source>
</evidence>
<comment type="similarity">
    <text evidence="1">Belongs to the TOP6A family.</text>
</comment>
<dbReference type="GO" id="GO:0005524">
    <property type="term" value="F:ATP binding"/>
    <property type="evidence" value="ECO:0007669"/>
    <property type="project" value="InterPro"/>
</dbReference>
<keyword evidence="4" id="KW-1185">Reference proteome</keyword>
<dbReference type="SUPFAM" id="SSF56726">
    <property type="entry name" value="DNA topoisomerase IV, alpha subunit"/>
    <property type="match status" value="1"/>
</dbReference>
<comment type="catalytic activity">
    <reaction evidence="1">
        <text>ATP-dependent breakage, passage and rejoining of double-stranded DNA.</text>
        <dbReference type="EC" id="5.6.2.2"/>
    </reaction>
</comment>
<protein>
    <recommendedName>
        <fullName evidence="2">Spo11/DNA topoisomerase VI subunit A N-terminal domain-containing protein</fullName>
    </recommendedName>
</protein>
<keyword evidence="1" id="KW-0799">Topoisomerase</keyword>
<dbReference type="GO" id="GO:0003918">
    <property type="term" value="F:DNA topoisomerase type II (double strand cut, ATP-hydrolyzing) activity"/>
    <property type="evidence" value="ECO:0007669"/>
    <property type="project" value="UniProtKB-UniRule"/>
</dbReference>
<evidence type="ECO:0000313" key="3">
    <source>
        <dbReference type="EnsemblProtists" id="PYU1_T014604"/>
    </source>
</evidence>
<dbReference type="Pfam" id="PF04406">
    <property type="entry name" value="TP6A_N"/>
    <property type="match status" value="1"/>
</dbReference>
<dbReference type="EnsemblProtists" id="PYU1_T014604">
    <property type="protein sequence ID" value="PYU1_T014604"/>
    <property type="gene ID" value="PYU1_G014573"/>
</dbReference>
<dbReference type="VEuPathDB" id="FungiDB:PYU1_G014573"/>
<keyword evidence="1" id="KW-0238">DNA-binding</keyword>
<proteinExistence type="inferred from homology"/>
<reference evidence="4" key="2">
    <citation type="submission" date="2010-04" db="EMBL/GenBank/DDBJ databases">
        <authorList>
            <person name="Buell R."/>
            <person name="Hamilton J."/>
            <person name="Hostetler J."/>
        </authorList>
    </citation>
    <scope>NUCLEOTIDE SEQUENCE [LARGE SCALE GENOMIC DNA]</scope>
    <source>
        <strain evidence="4">DAOM:BR144</strain>
    </source>
</reference>
<accession>K3XBK5</accession>
<evidence type="ECO:0000259" key="2">
    <source>
        <dbReference type="Pfam" id="PF04406"/>
    </source>
</evidence>
<sequence>REIYYLHPFFKAQQEADEAILDAGSILGVPRNCMNIVGATKGCFVGRMRILKNCEWLDCGNGDEYPITQQLL</sequence>
<dbReference type="InterPro" id="IPR036078">
    <property type="entry name" value="Spo11/TopoVI_A_sf"/>
</dbReference>
<dbReference type="AlphaFoldDB" id="K3XBK5"/>
<reference evidence="4" key="1">
    <citation type="journal article" date="2010" name="Genome Biol.">
        <title>Genome sequence of the necrotrophic plant pathogen Pythium ultimum reveals original pathogenicity mechanisms and effector repertoire.</title>
        <authorList>
            <person name="Levesque C.A."/>
            <person name="Brouwer H."/>
            <person name="Cano L."/>
            <person name="Hamilton J.P."/>
            <person name="Holt C."/>
            <person name="Huitema E."/>
            <person name="Raffaele S."/>
            <person name="Robideau G.P."/>
            <person name="Thines M."/>
            <person name="Win J."/>
            <person name="Zerillo M.M."/>
            <person name="Beakes G.W."/>
            <person name="Boore J.L."/>
            <person name="Busam D."/>
            <person name="Dumas B."/>
            <person name="Ferriera S."/>
            <person name="Fuerstenberg S.I."/>
            <person name="Gachon C.M."/>
            <person name="Gaulin E."/>
            <person name="Govers F."/>
            <person name="Grenville-Briggs L."/>
            <person name="Horner N."/>
            <person name="Hostetler J."/>
            <person name="Jiang R.H."/>
            <person name="Johnson J."/>
            <person name="Krajaejun T."/>
            <person name="Lin H."/>
            <person name="Meijer H.J."/>
            <person name="Moore B."/>
            <person name="Morris P."/>
            <person name="Phuntmart V."/>
            <person name="Puiu D."/>
            <person name="Shetty J."/>
            <person name="Stajich J.E."/>
            <person name="Tripathy S."/>
            <person name="Wawra S."/>
            <person name="van West P."/>
            <person name="Whitty B.R."/>
            <person name="Coutinho P.M."/>
            <person name="Henrissat B."/>
            <person name="Martin F."/>
            <person name="Thomas P.D."/>
            <person name="Tyler B.M."/>
            <person name="De Vries R.P."/>
            <person name="Kamoun S."/>
            <person name="Yandell M."/>
            <person name="Tisserat N."/>
            <person name="Buell C.R."/>
        </authorList>
    </citation>
    <scope>NUCLEOTIDE SEQUENCE</scope>
    <source>
        <strain evidence="4">DAOM:BR144</strain>
    </source>
</reference>
<keyword evidence="1" id="KW-0413">Isomerase</keyword>
<dbReference type="InterPro" id="IPR013049">
    <property type="entry name" value="Spo11/TopoVI_A_N"/>
</dbReference>
<evidence type="ECO:0000313" key="4">
    <source>
        <dbReference type="Proteomes" id="UP000019132"/>
    </source>
</evidence>
<dbReference type="Gene3D" id="1.10.10.10">
    <property type="entry name" value="Winged helix-like DNA-binding domain superfamily/Winged helix DNA-binding domain"/>
    <property type="match status" value="1"/>
</dbReference>
<dbReference type="EMBL" id="GL376618">
    <property type="status" value="NOT_ANNOTATED_CDS"/>
    <property type="molecule type" value="Genomic_DNA"/>
</dbReference>
<dbReference type="PROSITE" id="PS52041">
    <property type="entry name" value="TOPO_IIB"/>
    <property type="match status" value="1"/>
</dbReference>
<dbReference type="InterPro" id="IPR036388">
    <property type="entry name" value="WH-like_DNA-bd_sf"/>
</dbReference>
<dbReference type="Proteomes" id="UP000019132">
    <property type="component" value="Unassembled WGS sequence"/>
</dbReference>
<reference evidence="3" key="3">
    <citation type="submission" date="2015-02" db="UniProtKB">
        <authorList>
            <consortium name="EnsemblProtists"/>
        </authorList>
    </citation>
    <scope>IDENTIFICATION</scope>
    <source>
        <strain evidence="3">DAOM BR144</strain>
    </source>
</reference>
<dbReference type="GO" id="GO:0003677">
    <property type="term" value="F:DNA binding"/>
    <property type="evidence" value="ECO:0007669"/>
    <property type="project" value="UniProtKB-UniRule"/>
</dbReference>
<dbReference type="STRING" id="431595.K3XBK5"/>
<organism evidence="3 4">
    <name type="scientific">Globisporangium ultimum (strain ATCC 200006 / CBS 805.95 / DAOM BR144)</name>
    <name type="common">Pythium ultimum</name>
    <dbReference type="NCBI Taxonomy" id="431595"/>
    <lineage>
        <taxon>Eukaryota</taxon>
        <taxon>Sar</taxon>
        <taxon>Stramenopiles</taxon>
        <taxon>Oomycota</taxon>
        <taxon>Peronosporomycetes</taxon>
        <taxon>Pythiales</taxon>
        <taxon>Pythiaceae</taxon>
        <taxon>Globisporangium</taxon>
    </lineage>
</organism>
<dbReference type="InParanoid" id="K3XBK5"/>
<feature type="domain" description="Spo11/DNA topoisomerase VI subunit A N-terminal" evidence="2">
    <location>
        <begin position="1"/>
        <end position="36"/>
    </location>
</feature>
<dbReference type="GO" id="GO:0006259">
    <property type="term" value="P:DNA metabolic process"/>
    <property type="evidence" value="ECO:0007669"/>
    <property type="project" value="InterPro"/>
</dbReference>
<dbReference type="HOGENOM" id="CLU_2730095_0_0_1"/>